<evidence type="ECO:0000313" key="1">
    <source>
        <dbReference type="EMBL" id="OAX78886.1"/>
    </source>
</evidence>
<keyword evidence="2" id="KW-1185">Reference proteome</keyword>
<accession>A0A1B7NQE2</accession>
<organism evidence="1 2">
    <name type="scientific">Emergomyces africanus</name>
    <dbReference type="NCBI Taxonomy" id="1955775"/>
    <lineage>
        <taxon>Eukaryota</taxon>
        <taxon>Fungi</taxon>
        <taxon>Dikarya</taxon>
        <taxon>Ascomycota</taxon>
        <taxon>Pezizomycotina</taxon>
        <taxon>Eurotiomycetes</taxon>
        <taxon>Eurotiomycetidae</taxon>
        <taxon>Onygenales</taxon>
        <taxon>Ajellomycetaceae</taxon>
        <taxon>Emergomyces</taxon>
    </lineage>
</organism>
<proteinExistence type="predicted"/>
<sequence>MEGKNLFDPIDFVHSHPPFATHLEAEGSWISEPPVPKAFLEDFVTTIPLGEEKDQFLHFVRKRLTWDQETRATSNEIILDEWLTRLVEGML</sequence>
<name>A0A1B7NQE2_9EURO</name>
<dbReference type="OrthoDB" id="5979581at2759"/>
<gene>
    <name evidence="1" type="ORF">ACJ72_06801</name>
</gene>
<evidence type="ECO:0000313" key="2">
    <source>
        <dbReference type="Proteomes" id="UP000091918"/>
    </source>
</evidence>
<protein>
    <submittedName>
        <fullName evidence="1">Uncharacterized protein</fullName>
    </submittedName>
</protein>
<dbReference type="AlphaFoldDB" id="A0A1B7NQE2"/>
<reference evidence="1 2" key="1">
    <citation type="submission" date="2015-07" db="EMBL/GenBank/DDBJ databases">
        <title>Emmonsia species relationships and genome sequence.</title>
        <authorList>
            <person name="Cuomo C.A."/>
            <person name="Schwartz I.S."/>
            <person name="Kenyon C."/>
            <person name="de Hoog G.S."/>
            <person name="Govender N.P."/>
            <person name="Botha A."/>
            <person name="Moreno L."/>
            <person name="de Vries M."/>
            <person name="Munoz J.F."/>
            <person name="Stielow J.B."/>
        </authorList>
    </citation>
    <scope>NUCLEOTIDE SEQUENCE [LARGE SCALE GENOMIC DNA]</scope>
    <source>
        <strain evidence="1 2">CBS 136260</strain>
    </source>
</reference>
<dbReference type="EMBL" id="LGUA01001258">
    <property type="protein sequence ID" value="OAX78886.1"/>
    <property type="molecule type" value="Genomic_DNA"/>
</dbReference>
<dbReference type="Proteomes" id="UP000091918">
    <property type="component" value="Unassembled WGS sequence"/>
</dbReference>
<comment type="caution">
    <text evidence="1">The sequence shown here is derived from an EMBL/GenBank/DDBJ whole genome shotgun (WGS) entry which is preliminary data.</text>
</comment>
<dbReference type="Gene3D" id="1.10.510.10">
    <property type="entry name" value="Transferase(Phosphotransferase) domain 1"/>
    <property type="match status" value="1"/>
</dbReference>